<proteinExistence type="predicted"/>
<name>A0ACA9KCH9_9GLOM</name>
<gene>
    <name evidence="1" type="ORF">SPELUC_LOCUS1416</name>
</gene>
<dbReference type="EMBL" id="CAJVPW010000757">
    <property type="protein sequence ID" value="CAG8464725.1"/>
    <property type="molecule type" value="Genomic_DNA"/>
</dbReference>
<organism evidence="1 2">
    <name type="scientific">Cetraspora pellucida</name>
    <dbReference type="NCBI Taxonomy" id="1433469"/>
    <lineage>
        <taxon>Eukaryota</taxon>
        <taxon>Fungi</taxon>
        <taxon>Fungi incertae sedis</taxon>
        <taxon>Mucoromycota</taxon>
        <taxon>Glomeromycotina</taxon>
        <taxon>Glomeromycetes</taxon>
        <taxon>Diversisporales</taxon>
        <taxon>Gigasporaceae</taxon>
        <taxon>Cetraspora</taxon>
    </lineage>
</organism>
<reference evidence="1" key="1">
    <citation type="submission" date="2021-06" db="EMBL/GenBank/DDBJ databases">
        <authorList>
            <person name="Kallberg Y."/>
            <person name="Tangrot J."/>
            <person name="Rosling A."/>
        </authorList>
    </citation>
    <scope>NUCLEOTIDE SEQUENCE</scope>
    <source>
        <strain evidence="1">28 12/20/2015</strain>
    </source>
</reference>
<protein>
    <submittedName>
        <fullName evidence="1">7884_t:CDS:1</fullName>
    </submittedName>
</protein>
<sequence length="435" mass="50724">MPKYFYITTPIFYPNDRLHLGHAYTMIIADIIARYKKSQGYQVYFQTGSDDHELGISEHIFYRTSASTHKKKVQKIFTELLNEGDIYLGEYQGRYCIACEDYVSDSKVINNNLCPTPNCQSELRKIKEPAYFLRVSNYYQQLIEYYQKNPDFLLPPNIKKELFENFLKNEGRDLCITQPGETPETAAKREILEETNLTITDLEKIGEEAFYVQEKESIGEVKFFSIPEIQEIDSQKPDRGAEYVLEKLTGAKGDKNSWEIVQIVDQLGRKGSKSKGNVIDPLKLLKKYPRDLLRVYFIAKINFLQDGVFTEDLLRNFYQDFFVNNLKTGFGNFKKEQPKEKTEKKKLEEYQKKCHLVVSEFQEKINQYELTETFSQIQSLLNEKLAKKGDILLLNLTLNYLINGIKIAAFLLDPLAPETSKKILEIFNVNQWQLN</sequence>
<keyword evidence="2" id="KW-1185">Reference proteome</keyword>
<evidence type="ECO:0000313" key="2">
    <source>
        <dbReference type="Proteomes" id="UP000789366"/>
    </source>
</evidence>
<dbReference type="Proteomes" id="UP000789366">
    <property type="component" value="Unassembled WGS sequence"/>
</dbReference>
<evidence type="ECO:0000313" key="1">
    <source>
        <dbReference type="EMBL" id="CAG8464725.1"/>
    </source>
</evidence>
<comment type="caution">
    <text evidence="1">The sequence shown here is derived from an EMBL/GenBank/DDBJ whole genome shotgun (WGS) entry which is preliminary data.</text>
</comment>
<accession>A0ACA9KCH9</accession>